<gene>
    <name evidence="3" type="ORF">MUCCIDRAFT_156347</name>
</gene>
<dbReference type="Proteomes" id="UP000077051">
    <property type="component" value="Unassembled WGS sequence"/>
</dbReference>
<dbReference type="PROSITE" id="PS50967">
    <property type="entry name" value="HRDC"/>
    <property type="match status" value="1"/>
</dbReference>
<dbReference type="VEuPathDB" id="FungiDB:MUCCIDRAFT_156347"/>
<feature type="compositionally biased region" description="Polar residues" evidence="1">
    <location>
        <begin position="1"/>
        <end position="11"/>
    </location>
</feature>
<feature type="domain" description="HRDC" evidence="2">
    <location>
        <begin position="72"/>
        <end position="152"/>
    </location>
</feature>
<dbReference type="GO" id="GO:0000166">
    <property type="term" value="F:nucleotide binding"/>
    <property type="evidence" value="ECO:0007669"/>
    <property type="project" value="InterPro"/>
</dbReference>
<dbReference type="SMART" id="SM00341">
    <property type="entry name" value="HRDC"/>
    <property type="match status" value="1"/>
</dbReference>
<comment type="caution">
    <text evidence="3">The sequence shown here is derived from an EMBL/GenBank/DDBJ whole genome shotgun (WGS) entry which is preliminary data.</text>
</comment>
<feature type="compositionally biased region" description="Low complexity" evidence="1">
    <location>
        <begin position="41"/>
        <end position="63"/>
    </location>
</feature>
<sequence>MVNRPTVSTTHGRIPGRRTLPVVSSRALPTMSRPAATIRRSAPSTSSTTSSSPASNPTCTSSPIPIIRSAADKASEDCLKELQAMRQRIQARKNIRSPGSILTDTGLKAIVEKLPLTDRELMLVTNMKEEAYKLYGAPFLEISKKYFAAKRA</sequence>
<dbReference type="InterPro" id="IPR044876">
    <property type="entry name" value="HRDC_dom_sf"/>
</dbReference>
<evidence type="ECO:0000259" key="2">
    <source>
        <dbReference type="PROSITE" id="PS50967"/>
    </source>
</evidence>
<dbReference type="STRING" id="747725.A0A162QG28"/>
<keyword evidence="4" id="KW-1185">Reference proteome</keyword>
<dbReference type="OrthoDB" id="10560160at2759"/>
<proteinExistence type="predicted"/>
<dbReference type="InterPro" id="IPR002121">
    <property type="entry name" value="HRDC_dom"/>
</dbReference>
<dbReference type="InterPro" id="IPR010997">
    <property type="entry name" value="HRDC-like_sf"/>
</dbReference>
<protein>
    <recommendedName>
        <fullName evidence="2">HRDC domain-containing protein</fullName>
    </recommendedName>
</protein>
<evidence type="ECO:0000256" key="1">
    <source>
        <dbReference type="SAM" id="MobiDB-lite"/>
    </source>
</evidence>
<evidence type="ECO:0000313" key="3">
    <source>
        <dbReference type="EMBL" id="OAD01740.1"/>
    </source>
</evidence>
<name>A0A162QG28_MUCCL</name>
<accession>A0A162QG28</accession>
<dbReference type="EMBL" id="AMYB01000005">
    <property type="protein sequence ID" value="OAD01740.1"/>
    <property type="molecule type" value="Genomic_DNA"/>
</dbReference>
<dbReference type="SUPFAM" id="SSF47819">
    <property type="entry name" value="HRDC-like"/>
    <property type="match status" value="1"/>
</dbReference>
<dbReference type="GO" id="GO:0003676">
    <property type="term" value="F:nucleic acid binding"/>
    <property type="evidence" value="ECO:0007669"/>
    <property type="project" value="InterPro"/>
</dbReference>
<reference evidence="3 4" key="1">
    <citation type="submission" date="2015-06" db="EMBL/GenBank/DDBJ databases">
        <title>Expansion of signal transduction pathways in fungi by whole-genome duplication.</title>
        <authorList>
            <consortium name="DOE Joint Genome Institute"/>
            <person name="Corrochano L.M."/>
            <person name="Kuo A."/>
            <person name="Marcet-Houben M."/>
            <person name="Polaino S."/>
            <person name="Salamov A."/>
            <person name="Villalobos J.M."/>
            <person name="Alvarez M.I."/>
            <person name="Avalos J."/>
            <person name="Benito E.P."/>
            <person name="Benoit I."/>
            <person name="Burger G."/>
            <person name="Camino L.P."/>
            <person name="Canovas D."/>
            <person name="Cerda-Olmedo E."/>
            <person name="Cheng J.-F."/>
            <person name="Dominguez A."/>
            <person name="Elias M."/>
            <person name="Eslava A.P."/>
            <person name="Glaser F."/>
            <person name="Grimwood J."/>
            <person name="Gutierrez G."/>
            <person name="Heitman J."/>
            <person name="Henrissat B."/>
            <person name="Iturriaga E.A."/>
            <person name="Lang B.F."/>
            <person name="Lavin J.L."/>
            <person name="Lee S."/>
            <person name="Li W."/>
            <person name="Lindquist E."/>
            <person name="Lopez-Garcia S."/>
            <person name="Luque E.M."/>
            <person name="Marcos A.T."/>
            <person name="Martin J."/>
            <person name="Mccluskey K."/>
            <person name="Medina H.R."/>
            <person name="Miralles-Duran A."/>
            <person name="Miyazaki A."/>
            <person name="Munoz-Torres E."/>
            <person name="Oguiza J.A."/>
            <person name="Ohm R."/>
            <person name="Olmedo M."/>
            <person name="Orejas M."/>
            <person name="Ortiz-Castellanos L."/>
            <person name="Pisabarro A.G."/>
            <person name="Rodriguez-Romero J."/>
            <person name="Ruiz-Herrera J."/>
            <person name="Ruiz-Vazquez R."/>
            <person name="Sanz C."/>
            <person name="Schackwitz W."/>
            <person name="Schmutz J."/>
            <person name="Shahriari M."/>
            <person name="Shelest E."/>
            <person name="Silva-Franco F."/>
            <person name="Soanes D."/>
            <person name="Syed K."/>
            <person name="Tagua V.G."/>
            <person name="Talbot N.J."/>
            <person name="Thon M."/>
            <person name="De Vries R.P."/>
            <person name="Wiebenga A."/>
            <person name="Yadav J.S."/>
            <person name="Braun E.L."/>
            <person name="Baker S."/>
            <person name="Garre V."/>
            <person name="Horwitz B."/>
            <person name="Torres-Martinez S."/>
            <person name="Idnurm A."/>
            <person name="Herrera-Estrella A."/>
            <person name="Gabaldon T."/>
            <person name="Grigoriev I.V."/>
        </authorList>
    </citation>
    <scope>NUCLEOTIDE SEQUENCE [LARGE SCALE GENOMIC DNA]</scope>
    <source>
        <strain evidence="3 4">CBS 277.49</strain>
    </source>
</reference>
<evidence type="ECO:0000313" key="4">
    <source>
        <dbReference type="Proteomes" id="UP000077051"/>
    </source>
</evidence>
<feature type="region of interest" description="Disordered" evidence="1">
    <location>
        <begin position="1"/>
        <end position="64"/>
    </location>
</feature>
<dbReference type="AlphaFoldDB" id="A0A162QG28"/>
<organism evidence="3 4">
    <name type="scientific">Mucor lusitanicus CBS 277.49</name>
    <dbReference type="NCBI Taxonomy" id="747725"/>
    <lineage>
        <taxon>Eukaryota</taxon>
        <taxon>Fungi</taxon>
        <taxon>Fungi incertae sedis</taxon>
        <taxon>Mucoromycota</taxon>
        <taxon>Mucoromycotina</taxon>
        <taxon>Mucoromycetes</taxon>
        <taxon>Mucorales</taxon>
        <taxon>Mucorineae</taxon>
        <taxon>Mucoraceae</taxon>
        <taxon>Mucor</taxon>
    </lineage>
</organism>
<dbReference type="Pfam" id="PF00570">
    <property type="entry name" value="HRDC"/>
    <property type="match status" value="1"/>
</dbReference>
<dbReference type="Gene3D" id="1.10.150.80">
    <property type="entry name" value="HRDC domain"/>
    <property type="match status" value="1"/>
</dbReference>